<comment type="caution">
    <text evidence="4">The sequence shown here is derived from an EMBL/GenBank/DDBJ whole genome shotgun (WGS) entry which is preliminary data.</text>
</comment>
<evidence type="ECO:0000259" key="3">
    <source>
        <dbReference type="SMART" id="SM00822"/>
    </source>
</evidence>
<dbReference type="Gene3D" id="3.40.50.720">
    <property type="entry name" value="NAD(P)-binding Rossmann-like Domain"/>
    <property type="match status" value="1"/>
</dbReference>
<dbReference type="PANTHER" id="PTHR24321">
    <property type="entry name" value="DEHYDROGENASES, SHORT CHAIN"/>
    <property type="match status" value="1"/>
</dbReference>
<keyword evidence="2" id="KW-0560">Oxidoreductase</keyword>
<proteinExistence type="inferred from homology"/>
<dbReference type="InterPro" id="IPR020904">
    <property type="entry name" value="Sc_DH/Rdtase_CS"/>
</dbReference>
<dbReference type="OrthoDB" id="9792355at2"/>
<dbReference type="PANTHER" id="PTHR24321:SF15">
    <property type="entry name" value="OXIDOREDUCTASE UCPA"/>
    <property type="match status" value="1"/>
</dbReference>
<organism evidence="4 5">
    <name type="scientific">Roseicella frigidaeris</name>
    <dbReference type="NCBI Taxonomy" id="2230885"/>
    <lineage>
        <taxon>Bacteria</taxon>
        <taxon>Pseudomonadati</taxon>
        <taxon>Pseudomonadota</taxon>
        <taxon>Alphaproteobacteria</taxon>
        <taxon>Acetobacterales</taxon>
        <taxon>Roseomonadaceae</taxon>
        <taxon>Roseicella</taxon>
    </lineage>
</organism>
<dbReference type="SUPFAM" id="SSF51735">
    <property type="entry name" value="NAD(P)-binding Rossmann-fold domains"/>
    <property type="match status" value="1"/>
</dbReference>
<dbReference type="Pfam" id="PF13561">
    <property type="entry name" value="adh_short_C2"/>
    <property type="match status" value="1"/>
</dbReference>
<evidence type="ECO:0000313" key="4">
    <source>
        <dbReference type="EMBL" id="RAI59317.1"/>
    </source>
</evidence>
<dbReference type="InterPro" id="IPR057326">
    <property type="entry name" value="KR_dom"/>
</dbReference>
<dbReference type="EMBL" id="QLIX01000005">
    <property type="protein sequence ID" value="RAI59317.1"/>
    <property type="molecule type" value="Genomic_DNA"/>
</dbReference>
<dbReference type="NCBIfam" id="NF005559">
    <property type="entry name" value="PRK07231.1"/>
    <property type="match status" value="1"/>
</dbReference>
<dbReference type="GO" id="GO:0016491">
    <property type="term" value="F:oxidoreductase activity"/>
    <property type="evidence" value="ECO:0007669"/>
    <property type="project" value="UniProtKB-KW"/>
</dbReference>
<gene>
    <name evidence="4" type="ORF">DOO78_09830</name>
</gene>
<dbReference type="PRINTS" id="PR00080">
    <property type="entry name" value="SDRFAMILY"/>
</dbReference>
<dbReference type="AlphaFoldDB" id="A0A327M9Z8"/>
<protein>
    <submittedName>
        <fullName evidence="4">SDR family NAD(P)-dependent oxidoreductase</fullName>
    </submittedName>
</protein>
<dbReference type="RefSeq" id="WP_111469574.1">
    <property type="nucleotide sequence ID" value="NZ_QLIX01000005.1"/>
</dbReference>
<dbReference type="InterPro" id="IPR002347">
    <property type="entry name" value="SDR_fam"/>
</dbReference>
<evidence type="ECO:0000256" key="2">
    <source>
        <dbReference type="ARBA" id="ARBA00023002"/>
    </source>
</evidence>
<dbReference type="PRINTS" id="PR00081">
    <property type="entry name" value="GDHRDH"/>
</dbReference>
<accession>A0A327M9Z8</accession>
<dbReference type="SMART" id="SM00822">
    <property type="entry name" value="PKS_KR"/>
    <property type="match status" value="1"/>
</dbReference>
<keyword evidence="5" id="KW-1185">Reference proteome</keyword>
<dbReference type="CDD" id="cd05233">
    <property type="entry name" value="SDR_c"/>
    <property type="match status" value="1"/>
</dbReference>
<name>A0A327M9Z8_9PROT</name>
<sequence>MRLAGRHALITGGASGIGLATARLFLREGARIVLLDRNAAALGPLAAELGVPGIPVDIADPAATAAAVEAAAAALGALDAVVNAAGISRVASPAETTPALWREVMAVNLDGPFHVCRAALPHLRRAASPGGASSAGASIVNLASAAGLVPRPHYAAYGASKGGLLMLTRCLALDLAAEGIRVNAICPGAIRTPMVEETIAAQPDAAAAERRFLARYALGRFGTAEEVAQAVLWLTSDEASYVTGSALGVDGGSAWH</sequence>
<dbReference type="InterPro" id="IPR036291">
    <property type="entry name" value="NAD(P)-bd_dom_sf"/>
</dbReference>
<evidence type="ECO:0000313" key="5">
    <source>
        <dbReference type="Proteomes" id="UP000249065"/>
    </source>
</evidence>
<dbReference type="PROSITE" id="PS00061">
    <property type="entry name" value="ADH_SHORT"/>
    <property type="match status" value="1"/>
</dbReference>
<dbReference type="FunFam" id="3.40.50.720:FF:000084">
    <property type="entry name" value="Short-chain dehydrogenase reductase"/>
    <property type="match status" value="1"/>
</dbReference>
<reference evidence="5" key="1">
    <citation type="submission" date="2018-06" db="EMBL/GenBank/DDBJ databases">
        <authorList>
            <person name="Khan S.A."/>
        </authorList>
    </citation>
    <scope>NUCLEOTIDE SEQUENCE [LARGE SCALE GENOMIC DNA]</scope>
    <source>
        <strain evidence="5">DB-1506</strain>
    </source>
</reference>
<feature type="domain" description="Ketoreductase" evidence="3">
    <location>
        <begin position="6"/>
        <end position="183"/>
    </location>
</feature>
<comment type="similarity">
    <text evidence="1">Belongs to the short-chain dehydrogenases/reductases (SDR) family.</text>
</comment>
<evidence type="ECO:0000256" key="1">
    <source>
        <dbReference type="ARBA" id="ARBA00006484"/>
    </source>
</evidence>
<dbReference type="Proteomes" id="UP000249065">
    <property type="component" value="Unassembled WGS sequence"/>
</dbReference>